<evidence type="ECO:0000256" key="2">
    <source>
        <dbReference type="ARBA" id="ARBA00022448"/>
    </source>
</evidence>
<dbReference type="GO" id="GO:0005886">
    <property type="term" value="C:plasma membrane"/>
    <property type="evidence" value="ECO:0007669"/>
    <property type="project" value="UniProtKB-SubCell"/>
</dbReference>
<comment type="similarity">
    <text evidence="8">Belongs to the TsuA/YedE (TC 9.B.102) family.</text>
</comment>
<keyword evidence="2" id="KW-0813">Transport</keyword>
<gene>
    <name evidence="10" type="ORF">THMIRHAT_19240</name>
</gene>
<dbReference type="InterPro" id="IPR007272">
    <property type="entry name" value="Sulf_transp_TsuA/YedE"/>
</dbReference>
<keyword evidence="6 9" id="KW-1133">Transmembrane helix</keyword>
<keyword evidence="5 9" id="KW-0812">Transmembrane</keyword>
<feature type="transmembrane region" description="Helical" evidence="9">
    <location>
        <begin position="76"/>
        <end position="96"/>
    </location>
</feature>
<organism evidence="10 11">
    <name type="scientific">Thiosulfativibrio zosterae</name>
    <dbReference type="NCBI Taxonomy" id="2675053"/>
    <lineage>
        <taxon>Bacteria</taxon>
        <taxon>Pseudomonadati</taxon>
        <taxon>Pseudomonadota</taxon>
        <taxon>Gammaproteobacteria</taxon>
        <taxon>Thiotrichales</taxon>
        <taxon>Piscirickettsiaceae</taxon>
        <taxon>Thiosulfativibrio</taxon>
    </lineage>
</organism>
<feature type="transmembrane region" description="Helical" evidence="9">
    <location>
        <begin position="196"/>
        <end position="215"/>
    </location>
</feature>
<dbReference type="KEGG" id="tzo:THMIRHAT_19240"/>
<evidence type="ECO:0000256" key="3">
    <source>
        <dbReference type="ARBA" id="ARBA00022475"/>
    </source>
</evidence>
<protein>
    <submittedName>
        <fullName evidence="10">Membrane protein</fullName>
    </submittedName>
</protein>
<feature type="transmembrane region" description="Helical" evidence="9">
    <location>
        <begin position="44"/>
        <end position="64"/>
    </location>
</feature>
<proteinExistence type="inferred from homology"/>
<feature type="transmembrane region" description="Helical" evidence="9">
    <location>
        <begin position="6"/>
        <end position="23"/>
    </location>
</feature>
<reference evidence="11" key="1">
    <citation type="submission" date="2019-11" db="EMBL/GenBank/DDBJ databases">
        <title>Isolation and characterization of two novel species in the genus Thiomicrorhabdus.</title>
        <authorList>
            <person name="Mochizuki J."/>
            <person name="Kojima H."/>
            <person name="Fukui M."/>
        </authorList>
    </citation>
    <scope>NUCLEOTIDE SEQUENCE [LARGE SCALE GENOMIC DNA]</scope>
    <source>
        <strain evidence="11">AkT22</strain>
    </source>
</reference>
<evidence type="ECO:0000256" key="8">
    <source>
        <dbReference type="ARBA" id="ARBA00035655"/>
    </source>
</evidence>
<evidence type="ECO:0000256" key="9">
    <source>
        <dbReference type="SAM" id="Phobius"/>
    </source>
</evidence>
<accession>A0A6F8PQ65</accession>
<dbReference type="PANTHER" id="PTHR30574:SF1">
    <property type="entry name" value="SULPHUR TRANSPORT DOMAIN-CONTAINING PROTEIN"/>
    <property type="match status" value="1"/>
</dbReference>
<keyword evidence="3" id="KW-1003">Cell membrane</keyword>
<evidence type="ECO:0000256" key="1">
    <source>
        <dbReference type="ARBA" id="ARBA00004429"/>
    </source>
</evidence>
<dbReference type="Proteomes" id="UP000501466">
    <property type="component" value="Chromosome"/>
</dbReference>
<evidence type="ECO:0000256" key="6">
    <source>
        <dbReference type="ARBA" id="ARBA00022989"/>
    </source>
</evidence>
<feature type="transmembrane region" description="Helical" evidence="9">
    <location>
        <begin position="263"/>
        <end position="284"/>
    </location>
</feature>
<comment type="subcellular location">
    <subcellularLocation>
        <location evidence="1">Cell inner membrane</location>
        <topology evidence="1">Multi-pass membrane protein</topology>
    </subcellularLocation>
</comment>
<keyword evidence="11" id="KW-1185">Reference proteome</keyword>
<feature type="transmembrane region" description="Helical" evidence="9">
    <location>
        <begin position="108"/>
        <end position="127"/>
    </location>
</feature>
<sequence>MTPALSLFLIGTLFGATLNYFQFGFRTCSQELLNQGQTLGIRAMIIMLATSSVLFFGLLSFGSLNEQPLRGFVQPLSLAVIGGAFVFGMGMQLATGCTSGTLNRLGQLQPMSLVSFLALLVGGVMAANHSDFWANSPALPPVSVLQTFGLELGLSLQLAFLGSLYLLLSYQEKRSLGKVSPLLTQSIWKIGQWHPWLKAGILLALLNALLLAFSGQPWSIANVLPIWGLKLSDSLQVPIDWSFWSYGMTYANRIESSIFVDPVSLTTLGIIVGALLVTLLKPQLSRHQEKHPLKTYIMALMGGFLMGYGAVIASGCNIGAFFSGISSGSLHGWLWGFSALAGNAVIIHLRNRFA</sequence>
<evidence type="ECO:0000256" key="7">
    <source>
        <dbReference type="ARBA" id="ARBA00023136"/>
    </source>
</evidence>
<dbReference type="PANTHER" id="PTHR30574">
    <property type="entry name" value="INNER MEMBRANE PROTEIN YEDE"/>
    <property type="match status" value="1"/>
</dbReference>
<feature type="transmembrane region" description="Helical" evidence="9">
    <location>
        <begin position="332"/>
        <end position="349"/>
    </location>
</feature>
<evidence type="ECO:0000313" key="10">
    <source>
        <dbReference type="EMBL" id="BBP44178.1"/>
    </source>
</evidence>
<feature type="transmembrane region" description="Helical" evidence="9">
    <location>
        <begin position="147"/>
        <end position="168"/>
    </location>
</feature>
<feature type="transmembrane region" description="Helical" evidence="9">
    <location>
        <begin position="296"/>
        <end position="320"/>
    </location>
</feature>
<name>A0A6F8PQ65_9GAMM</name>
<dbReference type="EMBL" id="AP021888">
    <property type="protein sequence ID" value="BBP44178.1"/>
    <property type="molecule type" value="Genomic_DNA"/>
</dbReference>
<keyword evidence="7 9" id="KW-0472">Membrane</keyword>
<keyword evidence="4" id="KW-0997">Cell inner membrane</keyword>
<evidence type="ECO:0000313" key="11">
    <source>
        <dbReference type="Proteomes" id="UP000501466"/>
    </source>
</evidence>
<evidence type="ECO:0000256" key="5">
    <source>
        <dbReference type="ARBA" id="ARBA00022692"/>
    </source>
</evidence>
<evidence type="ECO:0000256" key="4">
    <source>
        <dbReference type="ARBA" id="ARBA00022519"/>
    </source>
</evidence>
<dbReference type="Pfam" id="PF04143">
    <property type="entry name" value="Sulf_transp"/>
    <property type="match status" value="1"/>
</dbReference>
<dbReference type="AlphaFoldDB" id="A0A6F8PQ65"/>